<protein>
    <submittedName>
        <fullName evidence="2">Uncharacterized protein</fullName>
    </submittedName>
</protein>
<accession>A0ABS5LDD7</accession>
<name>A0ABS5LDD7_9BACI</name>
<evidence type="ECO:0000313" key="3">
    <source>
        <dbReference type="Proteomes" id="UP000682403"/>
    </source>
</evidence>
<evidence type="ECO:0000313" key="2">
    <source>
        <dbReference type="EMBL" id="MBS2968754.1"/>
    </source>
</evidence>
<feature type="region of interest" description="Disordered" evidence="1">
    <location>
        <begin position="1"/>
        <end position="36"/>
    </location>
</feature>
<keyword evidence="3" id="KW-1185">Reference proteome</keyword>
<gene>
    <name evidence="2" type="ORF">J9317_08290</name>
</gene>
<dbReference type="EMBL" id="JAGVRK010000001">
    <property type="protein sequence ID" value="MBS2968754.1"/>
    <property type="molecule type" value="Genomic_DNA"/>
</dbReference>
<evidence type="ECO:0000256" key="1">
    <source>
        <dbReference type="SAM" id="MobiDB-lite"/>
    </source>
</evidence>
<proteinExistence type="predicted"/>
<dbReference type="RefSeq" id="WP_211557805.1">
    <property type="nucleotide sequence ID" value="NZ_JAGVRK010000001.1"/>
</dbReference>
<sequence length="55" mass="6304">MSSKTIEHDFGDNRMKRVKKSSIKAPSVTMSPQTKRLLEANSKLLSEYKKTRFSS</sequence>
<feature type="compositionally biased region" description="Basic and acidic residues" evidence="1">
    <location>
        <begin position="1"/>
        <end position="15"/>
    </location>
</feature>
<dbReference type="Proteomes" id="UP000682403">
    <property type="component" value="Unassembled WGS sequence"/>
</dbReference>
<comment type="caution">
    <text evidence="2">The sequence shown here is derived from an EMBL/GenBank/DDBJ whole genome shotgun (WGS) entry which is preliminary data.</text>
</comment>
<organism evidence="2 3">
    <name type="scientific">Metabacillus flavus</name>
    <dbReference type="NCBI Taxonomy" id="2823519"/>
    <lineage>
        <taxon>Bacteria</taxon>
        <taxon>Bacillati</taxon>
        <taxon>Bacillota</taxon>
        <taxon>Bacilli</taxon>
        <taxon>Bacillales</taxon>
        <taxon>Bacillaceae</taxon>
        <taxon>Metabacillus</taxon>
    </lineage>
</organism>
<reference evidence="2 3" key="1">
    <citation type="submission" date="2021-04" db="EMBL/GenBank/DDBJ databases">
        <title>Metabacillus sp. strain KIGAM252 whole genome sequence.</title>
        <authorList>
            <person name="Seo M.-J."/>
            <person name="Cho E.-S."/>
            <person name="Hwang C.Y."/>
            <person name="Yoon D.J."/>
        </authorList>
    </citation>
    <scope>NUCLEOTIDE SEQUENCE [LARGE SCALE GENOMIC DNA]</scope>
    <source>
        <strain evidence="2 3">KIGAM252</strain>
    </source>
</reference>